<proteinExistence type="predicted"/>
<evidence type="ECO:0000256" key="1">
    <source>
        <dbReference type="SAM" id="SignalP"/>
    </source>
</evidence>
<dbReference type="PROSITE" id="PS51257">
    <property type="entry name" value="PROKAR_LIPOPROTEIN"/>
    <property type="match status" value="1"/>
</dbReference>
<protein>
    <submittedName>
        <fullName evidence="2">Starch-binding associating with outer membrane</fullName>
    </submittedName>
</protein>
<dbReference type="InterPro" id="IPR041662">
    <property type="entry name" value="SusD-like_2"/>
</dbReference>
<dbReference type="Pfam" id="PF12771">
    <property type="entry name" value="SusD-like_2"/>
    <property type="match status" value="1"/>
</dbReference>
<dbReference type="STRING" id="558155.SAMN04487911_103125"/>
<organism evidence="2 3">
    <name type="scientific">Arenibacter nanhaiticus</name>
    <dbReference type="NCBI Taxonomy" id="558155"/>
    <lineage>
        <taxon>Bacteria</taxon>
        <taxon>Pseudomonadati</taxon>
        <taxon>Bacteroidota</taxon>
        <taxon>Flavobacteriia</taxon>
        <taxon>Flavobacteriales</taxon>
        <taxon>Flavobacteriaceae</taxon>
        <taxon>Arenibacter</taxon>
    </lineage>
</organism>
<sequence length="494" mass="55833">MKKIRNSIVLLFGFLSISSCMKYDDLRENPNDPVSVPPSLLFTSVVPKPISAFTDSYSFAQYHIRNNSDGTPVDYRFGNGGFNYGYLRDINKMVEESEKSGAPVYAILAKFLKAYYYIDMSRELGDVPLVEAMKGADNPQPKYDTQKSVYEQSLNWLNEANLELGQFIGTNPTYTLDGDFYYNGNLRLWQKAINSYTLRVLVSLSKRANDGGINVAERFANIINNPNTYPLMASSDDNMQIIHQDKDGFRGPYNPDNAAYRVDIVLGKTYIDLLKNNKDPRLFKVADPTPNALAANPDEAAVRADFNAYEGADIAASTASNSIKRVNGDLSYPNEERFWNYVGQPAVFLGYSEQELNIAEAAHRGWISNNPKVHYDNGVSASMEYYGVTAEAITNYLTLEAPYVAGAQGLQRIHEQMYLVFAENSRWEGFFLNRRTGVPQFAFSSENNVEKLPLRWAYPSAEDSDNRENYRAALRSQFGNEIDDRDQVMWLIQD</sequence>
<keyword evidence="3" id="KW-1185">Reference proteome</keyword>
<evidence type="ECO:0000313" key="3">
    <source>
        <dbReference type="Proteomes" id="UP000184231"/>
    </source>
</evidence>
<accession>A0A1M6C9M2</accession>
<feature type="signal peptide" evidence="1">
    <location>
        <begin position="1"/>
        <end position="22"/>
    </location>
</feature>
<name>A0A1M6C9M2_9FLAO</name>
<dbReference type="InterPro" id="IPR011990">
    <property type="entry name" value="TPR-like_helical_dom_sf"/>
</dbReference>
<reference evidence="3" key="1">
    <citation type="submission" date="2016-11" db="EMBL/GenBank/DDBJ databases">
        <authorList>
            <person name="Varghese N."/>
            <person name="Submissions S."/>
        </authorList>
    </citation>
    <scope>NUCLEOTIDE SEQUENCE [LARGE SCALE GENOMIC DNA]</scope>
    <source>
        <strain evidence="3">CGMCC 1.8863</strain>
    </source>
</reference>
<dbReference type="AlphaFoldDB" id="A0A1M6C9M2"/>
<feature type="chain" id="PRO_5013291220" evidence="1">
    <location>
        <begin position="23"/>
        <end position="494"/>
    </location>
</feature>
<keyword evidence="1" id="KW-0732">Signal</keyword>
<dbReference type="RefSeq" id="WP_178338841.1">
    <property type="nucleotide sequence ID" value="NZ_FQYX01000003.1"/>
</dbReference>
<dbReference type="SUPFAM" id="SSF48452">
    <property type="entry name" value="TPR-like"/>
    <property type="match status" value="1"/>
</dbReference>
<dbReference type="Proteomes" id="UP000184231">
    <property type="component" value="Unassembled WGS sequence"/>
</dbReference>
<dbReference type="EMBL" id="FQYX01000003">
    <property type="protein sequence ID" value="SHI57501.1"/>
    <property type="molecule type" value="Genomic_DNA"/>
</dbReference>
<dbReference type="Gene3D" id="1.25.40.390">
    <property type="match status" value="1"/>
</dbReference>
<gene>
    <name evidence="2" type="ORF">SAMN04487911_103125</name>
</gene>
<evidence type="ECO:0000313" key="2">
    <source>
        <dbReference type="EMBL" id="SHI57501.1"/>
    </source>
</evidence>